<comment type="caution">
    <text evidence="16">The sequence shown here is derived from an EMBL/GenBank/DDBJ whole genome shotgun (WGS) entry which is preliminary data.</text>
</comment>
<dbReference type="InterPro" id="IPR001708">
    <property type="entry name" value="YidC/ALB3/OXA1/COX18"/>
</dbReference>
<dbReference type="PRINTS" id="PR01900">
    <property type="entry name" value="YIDCPROTEIN"/>
</dbReference>
<dbReference type="NCBIfam" id="TIGR03593">
    <property type="entry name" value="yidC_nterm"/>
    <property type="match status" value="1"/>
</dbReference>
<evidence type="ECO:0000256" key="10">
    <source>
        <dbReference type="ARBA" id="ARBA00023186"/>
    </source>
</evidence>
<dbReference type="Pfam" id="PF02096">
    <property type="entry name" value="60KD_IMP"/>
    <property type="match status" value="1"/>
</dbReference>
<evidence type="ECO:0000256" key="4">
    <source>
        <dbReference type="ARBA" id="ARBA00022448"/>
    </source>
</evidence>
<keyword evidence="4 13" id="KW-0813">Transport</keyword>
<comment type="subunit">
    <text evidence="13">Interacts with the Sec translocase complex via SecD. Specifically interacts with transmembrane segments of nascent integral membrane proteins during membrane integration.</text>
</comment>
<dbReference type="HAMAP" id="MF_01810">
    <property type="entry name" value="YidC_type1"/>
    <property type="match status" value="1"/>
</dbReference>
<keyword evidence="9 13" id="KW-0472">Membrane</keyword>
<protein>
    <recommendedName>
        <fullName evidence="3 13">Membrane protein insertase YidC</fullName>
    </recommendedName>
    <alternativeName>
        <fullName evidence="12 13">Foldase YidC</fullName>
    </alternativeName>
    <alternativeName>
        <fullName evidence="11 13">Membrane integrase YidC</fullName>
    </alternativeName>
    <alternativeName>
        <fullName evidence="13">Membrane protein YidC</fullName>
    </alternativeName>
</protein>
<dbReference type="NCBIfam" id="NF002352">
    <property type="entry name" value="PRK01318.1-3"/>
    <property type="match status" value="1"/>
</dbReference>
<dbReference type="Gene3D" id="2.70.98.90">
    <property type="match status" value="1"/>
</dbReference>
<evidence type="ECO:0000256" key="12">
    <source>
        <dbReference type="ARBA" id="ARBA00033342"/>
    </source>
</evidence>
<evidence type="ECO:0000256" key="7">
    <source>
        <dbReference type="ARBA" id="ARBA00022927"/>
    </source>
</evidence>
<keyword evidence="8 13" id="KW-1133">Transmembrane helix</keyword>
<dbReference type="InterPro" id="IPR019998">
    <property type="entry name" value="Membr_insert_YidC"/>
</dbReference>
<evidence type="ECO:0000256" key="11">
    <source>
        <dbReference type="ARBA" id="ARBA00033245"/>
    </source>
</evidence>
<comment type="subcellular location">
    <subcellularLocation>
        <location evidence="1">Cell inner membrane</location>
        <topology evidence="1">Multi-pass membrane protein</topology>
    </subcellularLocation>
    <subcellularLocation>
        <location evidence="13">Cell membrane</location>
        <topology evidence="13">Multi-pass membrane protein</topology>
    </subcellularLocation>
</comment>
<evidence type="ECO:0000256" key="3">
    <source>
        <dbReference type="ARBA" id="ARBA00015325"/>
    </source>
</evidence>
<evidence type="ECO:0000259" key="14">
    <source>
        <dbReference type="Pfam" id="PF02096"/>
    </source>
</evidence>
<keyword evidence="5 13" id="KW-1003">Cell membrane</keyword>
<dbReference type="Proteomes" id="UP001236258">
    <property type="component" value="Unassembled WGS sequence"/>
</dbReference>
<dbReference type="PRINTS" id="PR00701">
    <property type="entry name" value="60KDINNERMP"/>
</dbReference>
<gene>
    <name evidence="13 16" type="primary">yidC</name>
    <name evidence="16" type="ORF">Q3O59_14275</name>
</gene>
<evidence type="ECO:0000256" key="1">
    <source>
        <dbReference type="ARBA" id="ARBA00004429"/>
    </source>
</evidence>
<dbReference type="PANTHER" id="PTHR12428:SF65">
    <property type="entry name" value="CYTOCHROME C OXIDASE ASSEMBLY PROTEIN COX18, MITOCHONDRIAL"/>
    <property type="match status" value="1"/>
</dbReference>
<feature type="domain" description="Membrane insertase YidC/Oxa/ALB C-terminal" evidence="14">
    <location>
        <begin position="362"/>
        <end position="541"/>
    </location>
</feature>
<feature type="transmembrane region" description="Helical" evidence="13">
    <location>
        <begin position="472"/>
        <end position="490"/>
    </location>
</feature>
<feature type="transmembrane region" description="Helical" evidence="13">
    <location>
        <begin position="425"/>
        <end position="448"/>
    </location>
</feature>
<dbReference type="PANTHER" id="PTHR12428">
    <property type="entry name" value="OXA1"/>
    <property type="match status" value="1"/>
</dbReference>
<dbReference type="InterPro" id="IPR047196">
    <property type="entry name" value="YidC_ALB_C"/>
</dbReference>
<evidence type="ECO:0000313" key="16">
    <source>
        <dbReference type="EMBL" id="MDP4530192.1"/>
    </source>
</evidence>
<dbReference type="Pfam" id="PF14849">
    <property type="entry name" value="YidC_periplas"/>
    <property type="match status" value="1"/>
</dbReference>
<comment type="function">
    <text evidence="13">Required for the insertion and/or proper folding and/or complex formation of integral membrane proteins into the membrane. Involved in integration of membrane proteins that insert both dependently and independently of the Sec translocase complex, as well as at least some lipoproteins. Aids folding of multispanning membrane proteins.</text>
</comment>
<accession>A0ABT9GTA5</accession>
<feature type="domain" description="Membrane insertase YidC N-terminal" evidence="15">
    <location>
        <begin position="76"/>
        <end position="351"/>
    </location>
</feature>
<sequence>MDSQRSILIIALAFVSFLLWQQWHKDYGPEPVVSQTQTEQLDSNGELQLSADEFGTQPVATTPGPDAGISRHEQLVTVETDVLQVKISTRGGDIVSLKLPQYELTKDSQTPYVMMRRQPGFDFIAESGLIGQHGPDDSRNADGRPLYHASELSFQLGDGQQELIVPLHYQHQGLEIEKRFIFRPGQYDVRVEYLLRNTSDEVRVVQNYQHLLQTIEGGRDSSFFMPIYRGAAYGTQSDRYKKYSFKDMQKSNLSIPTLGGWAAMLEHYFVAAWVPDQEADNQLYSRVNRGRGVIGALGPVVQLQPGQDALISTTFYAGPKIQDNLAELANGLDLTVDYGFLWFISQPLFWLLTLIQGFVVNWGVAIILITIVVKGVMYPLTKIQYESMAKMRNLKPKIEDLQARYKDDRQKLGPAMMELYRKEKVNPMGGCLPLLLQMPIFLALYWVFVESVELRHAPFMLWIQDLSAPDPWFILPVLFGASMFMMQKLTPMTVTDPMQRKLMMWMPVAFSVFFIWFPSGLVLYWLVSNLISLAQMLYIYRGMEKKGLHSRKA</sequence>
<dbReference type="InterPro" id="IPR038221">
    <property type="entry name" value="YidC_periplasmic_sf"/>
</dbReference>
<evidence type="ECO:0000313" key="17">
    <source>
        <dbReference type="Proteomes" id="UP001236258"/>
    </source>
</evidence>
<dbReference type="EMBL" id="JAUZVY010000006">
    <property type="protein sequence ID" value="MDP4530192.1"/>
    <property type="molecule type" value="Genomic_DNA"/>
</dbReference>
<evidence type="ECO:0000256" key="2">
    <source>
        <dbReference type="ARBA" id="ARBA00010527"/>
    </source>
</evidence>
<feature type="transmembrane region" description="Helical" evidence="13">
    <location>
        <begin position="348"/>
        <end position="373"/>
    </location>
</feature>
<evidence type="ECO:0000256" key="9">
    <source>
        <dbReference type="ARBA" id="ARBA00023136"/>
    </source>
</evidence>
<evidence type="ECO:0000259" key="15">
    <source>
        <dbReference type="Pfam" id="PF14849"/>
    </source>
</evidence>
<dbReference type="CDD" id="cd19961">
    <property type="entry name" value="EcYidC-like_peri"/>
    <property type="match status" value="1"/>
</dbReference>
<evidence type="ECO:0000256" key="5">
    <source>
        <dbReference type="ARBA" id="ARBA00022475"/>
    </source>
</evidence>
<reference evidence="16 17" key="1">
    <citation type="submission" date="2023-08" db="EMBL/GenBank/DDBJ databases">
        <authorList>
            <person name="Joshi A."/>
            <person name="Thite S."/>
        </authorList>
    </citation>
    <scope>NUCLEOTIDE SEQUENCE [LARGE SCALE GENOMIC DNA]</scope>
    <source>
        <strain evidence="16 17">1E1</strain>
    </source>
</reference>
<keyword evidence="17" id="KW-1185">Reference proteome</keyword>
<dbReference type="RefSeq" id="WP_305946224.1">
    <property type="nucleotide sequence ID" value="NZ_JAUZVY010000006.1"/>
</dbReference>
<proteinExistence type="inferred from homology"/>
<evidence type="ECO:0000256" key="8">
    <source>
        <dbReference type="ARBA" id="ARBA00022989"/>
    </source>
</evidence>
<keyword evidence="7 13" id="KW-0653">Protein transport</keyword>
<feature type="transmembrane region" description="Helical" evidence="13">
    <location>
        <begin position="7"/>
        <end position="23"/>
    </location>
</feature>
<keyword evidence="6 13" id="KW-0812">Transmembrane</keyword>
<keyword evidence="10 13" id="KW-0143">Chaperone</keyword>
<dbReference type="InterPro" id="IPR028053">
    <property type="entry name" value="Membr_insert_YidC_N"/>
</dbReference>
<name>A0ABT9GTA5_9GAMM</name>
<dbReference type="NCBIfam" id="TIGR03592">
    <property type="entry name" value="yidC_oxa1_cterm"/>
    <property type="match status" value="1"/>
</dbReference>
<organism evidence="16 17">
    <name type="scientific">Alkalimonas delamerensis</name>
    <dbReference type="NCBI Taxonomy" id="265981"/>
    <lineage>
        <taxon>Bacteria</taxon>
        <taxon>Pseudomonadati</taxon>
        <taxon>Pseudomonadota</taxon>
        <taxon>Gammaproteobacteria</taxon>
        <taxon>Alkalimonas</taxon>
    </lineage>
</organism>
<evidence type="ECO:0000256" key="13">
    <source>
        <dbReference type="HAMAP-Rule" id="MF_01810"/>
    </source>
</evidence>
<evidence type="ECO:0000256" key="6">
    <source>
        <dbReference type="ARBA" id="ARBA00022692"/>
    </source>
</evidence>
<dbReference type="CDD" id="cd20070">
    <property type="entry name" value="5TM_YidC_Alb3"/>
    <property type="match status" value="1"/>
</dbReference>
<comment type="similarity">
    <text evidence="2 13">Belongs to the OXA1/ALB3/YidC family. Type 1 subfamily.</text>
</comment>
<dbReference type="InterPro" id="IPR028055">
    <property type="entry name" value="YidC/Oxa/ALB_C"/>
</dbReference>
<feature type="transmembrane region" description="Helical" evidence="13">
    <location>
        <begin position="502"/>
        <end position="517"/>
    </location>
</feature>